<evidence type="ECO:0000256" key="3">
    <source>
        <dbReference type="ARBA" id="ARBA00022723"/>
    </source>
</evidence>
<evidence type="ECO:0000256" key="2">
    <source>
        <dbReference type="ARBA" id="ARBA00022679"/>
    </source>
</evidence>
<keyword evidence="6" id="KW-0833">Ubl conjugation pathway</keyword>
<gene>
    <name evidence="11" type="ORF">DGYR_LOCUS7677</name>
</gene>
<dbReference type="InterPro" id="IPR017907">
    <property type="entry name" value="Znf_RING_CS"/>
</dbReference>
<proteinExistence type="predicted"/>
<dbReference type="GO" id="GO:0004842">
    <property type="term" value="F:ubiquitin-protein transferase activity"/>
    <property type="evidence" value="ECO:0007669"/>
    <property type="project" value="TreeGrafter"/>
</dbReference>
<keyword evidence="2" id="KW-0808">Transferase</keyword>
<keyword evidence="4" id="KW-0677">Repeat</keyword>
<dbReference type="Proteomes" id="UP000549394">
    <property type="component" value="Unassembled WGS sequence"/>
</dbReference>
<dbReference type="InterPro" id="IPR013083">
    <property type="entry name" value="Znf_RING/FYVE/PHD"/>
</dbReference>
<evidence type="ECO:0000256" key="6">
    <source>
        <dbReference type="ARBA" id="ARBA00022786"/>
    </source>
</evidence>
<dbReference type="Gene3D" id="3.30.40.10">
    <property type="entry name" value="Zinc/RING finger domain, C3HC4 (zinc finger)"/>
    <property type="match status" value="1"/>
</dbReference>
<dbReference type="GO" id="GO:0043161">
    <property type="term" value="P:proteasome-mediated ubiquitin-dependent protein catabolic process"/>
    <property type="evidence" value="ECO:0007669"/>
    <property type="project" value="TreeGrafter"/>
</dbReference>
<dbReference type="InterPro" id="IPR001841">
    <property type="entry name" value="Znf_RING"/>
</dbReference>
<dbReference type="Pfam" id="PF01485">
    <property type="entry name" value="IBR"/>
    <property type="match status" value="1"/>
</dbReference>
<sequence>MNISLNEDMNKHERFDENDLRRNLRKIFLDISRSNPNDHFQQNQFLTTDMFNLKKSHLDIIINFLIHWSKCSLNNRILATSVYITYARSVFCHSRATATEKDVARAASEYFSDHGDLHTFLKVFDKWLALPVDERKIFCEKNCLDYYYLAYIDFYVSQLKNLFCDCLLNDDDLPLKSLITFLHEHLVVYSKYDRIGYMNSSKNYLRMHPESVFKTNYLSPPDYALAILDYHSTDRIFVIKLDLEDSTYLRDLDLAVKKENIERYAFGPFSQSFLLELKLNSFQNIQRELKYEFQDISGEAEKRQLSSFIICDVENEYFVVYSTVILNTETISEKINAVVQIWTEEEIFTDSKLINYPHKKAPLEVCVKPGFEIEPSLGKNYKSFFIYIDKTILQLSRKTQSIDIKKELIQKLNNSFAFSVDDFRVCRYRNSTQFPYLWGKLILQTVNSYEFLDLNQSNTWYGLSKVLLNSEERAIGPCVDLELKARNDTQTAFLICFEGEEKDWSAGLLVHRVFGSIQNVSERVVYLELSNSLDSNSFIYPSEDDIKKEFSFQYHVEVVWVKSVQQQEPISISQICSMADSLQDMFNHFYKDSFFQIYEMNSSESLLRARLFFKNPQEIISLISTEHSFPLNHRVRIKASSYKLSVSYDPYVYFQLNSLEYDCLKSNIYFFTELFEFKVLKKTNQQTQNVELKFIIDRPLDIFVLSHFINYLQQLREILNEGKNTFNSKCRIQSDHTYQKIPEEKLKLLTTQMFDRLLVHDDAFLVHNNILLEKSSHYLSLYNSDINLQLNDLCDLECSKQFLSTVVKKLYIRSTFEETSNLPSNTCGNEATLLFKVVGRIRHNCSFEIDYDSLYIPAENYIMDDLAKSSKQCELPILNSAFKQTITETNEERNIQIHARSLNALFNKFGFRKLSGDVCGIEYTLKGCHLKNIATQTEIQTYFGVDLFVDEESDTERIISLNDKCIQTTKISESMNYTNSSQSILWQAFKKHEMDIGLLSEFLVTYAFDIAPPMTYMKNLHIAFAKARENLNDVIYNKRAELGNIKIIKNHRQLLLMSIDMQALSNAAFIIGNFLTNTRHCCICFETEVCDNTMELTLCGHFYCVSCLKNQLSASKSMTFEYPLLCAEDKCYKPILMQDIKKVISTEDVASFIQLSMNRFIAMNKNLIRVCPTSDCEYVFATTTVRNMFKCPGCKTKTCTNCNRTWHEGIPCDFFSSSKEIDPKLTEWMKRNPKNRKLCPNCLIGIEKLEGCNHVICSLCKQEMCWECLNKLEECICQEDDSDNNNSDSDDQSLNSVSDMEATASSITYNFDIMTDEETENSPNLMEDMLPEAINLRQTNQEISTTLYVLNSNTPTNLLDSTEDKHFENKYAVNLNTSENIGENYWTDVFEIINEQTGDN</sequence>
<evidence type="ECO:0000256" key="5">
    <source>
        <dbReference type="ARBA" id="ARBA00022771"/>
    </source>
</evidence>
<dbReference type="InterPro" id="IPR044066">
    <property type="entry name" value="TRIAD_supradom"/>
</dbReference>
<keyword evidence="12" id="KW-1185">Reference proteome</keyword>
<evidence type="ECO:0000256" key="1">
    <source>
        <dbReference type="ARBA" id="ARBA00004906"/>
    </source>
</evidence>
<feature type="domain" description="RING-type" evidence="9">
    <location>
        <begin position="1081"/>
        <end position="1130"/>
    </location>
</feature>
<dbReference type="GO" id="GO:0097039">
    <property type="term" value="P:protein linear polyubiquitination"/>
    <property type="evidence" value="ECO:0007669"/>
    <property type="project" value="TreeGrafter"/>
</dbReference>
<dbReference type="CDD" id="cd20335">
    <property type="entry name" value="BRcat_RBR"/>
    <property type="match status" value="1"/>
</dbReference>
<evidence type="ECO:0000259" key="9">
    <source>
        <dbReference type="PROSITE" id="PS50089"/>
    </source>
</evidence>
<evidence type="ECO:0000256" key="8">
    <source>
        <dbReference type="PROSITE-ProRule" id="PRU00175"/>
    </source>
</evidence>
<accession>A0A7I8VUP4</accession>
<dbReference type="PANTHER" id="PTHR22770">
    <property type="entry name" value="UBIQUITIN CONJUGATING ENZYME 7 INTERACTING PROTEIN-RELATED"/>
    <property type="match status" value="1"/>
</dbReference>
<evidence type="ECO:0000259" key="10">
    <source>
        <dbReference type="PROSITE" id="PS51873"/>
    </source>
</evidence>
<evidence type="ECO:0000313" key="12">
    <source>
        <dbReference type="Proteomes" id="UP000549394"/>
    </source>
</evidence>
<dbReference type="GO" id="GO:0000151">
    <property type="term" value="C:ubiquitin ligase complex"/>
    <property type="evidence" value="ECO:0007669"/>
    <property type="project" value="TreeGrafter"/>
</dbReference>
<evidence type="ECO:0000256" key="4">
    <source>
        <dbReference type="ARBA" id="ARBA00022737"/>
    </source>
</evidence>
<dbReference type="PANTHER" id="PTHR22770:SF13">
    <property type="entry name" value="RING-TYPE DOMAIN-CONTAINING PROTEIN"/>
    <property type="match status" value="1"/>
</dbReference>
<reference evidence="11 12" key="1">
    <citation type="submission" date="2020-08" db="EMBL/GenBank/DDBJ databases">
        <authorList>
            <person name="Hejnol A."/>
        </authorList>
    </citation>
    <scope>NUCLEOTIDE SEQUENCE [LARGE SCALE GENOMIC DNA]</scope>
</reference>
<dbReference type="GO" id="GO:0008270">
    <property type="term" value="F:zinc ion binding"/>
    <property type="evidence" value="ECO:0007669"/>
    <property type="project" value="UniProtKB-KW"/>
</dbReference>
<dbReference type="GO" id="GO:0043130">
    <property type="term" value="F:ubiquitin binding"/>
    <property type="evidence" value="ECO:0007669"/>
    <property type="project" value="TreeGrafter"/>
</dbReference>
<dbReference type="InterPro" id="IPR002867">
    <property type="entry name" value="IBR_dom"/>
</dbReference>
<dbReference type="PROSITE" id="PS50089">
    <property type="entry name" value="ZF_RING_2"/>
    <property type="match status" value="1"/>
</dbReference>
<dbReference type="SMART" id="SM00647">
    <property type="entry name" value="IBR"/>
    <property type="match status" value="2"/>
</dbReference>
<dbReference type="OrthoDB" id="1431934at2759"/>
<evidence type="ECO:0000313" key="11">
    <source>
        <dbReference type="EMBL" id="CAD5119430.1"/>
    </source>
</evidence>
<organism evidence="11 12">
    <name type="scientific">Dimorphilus gyrociliatus</name>
    <dbReference type="NCBI Taxonomy" id="2664684"/>
    <lineage>
        <taxon>Eukaryota</taxon>
        <taxon>Metazoa</taxon>
        <taxon>Spiralia</taxon>
        <taxon>Lophotrochozoa</taxon>
        <taxon>Annelida</taxon>
        <taxon>Polychaeta</taxon>
        <taxon>Polychaeta incertae sedis</taxon>
        <taxon>Dinophilidae</taxon>
        <taxon>Dimorphilus</taxon>
    </lineage>
</organism>
<name>A0A7I8VUP4_9ANNE</name>
<keyword evidence="7" id="KW-0862">Zinc</keyword>
<dbReference type="CDD" id="cd20336">
    <property type="entry name" value="Rcat_RBR"/>
    <property type="match status" value="1"/>
</dbReference>
<dbReference type="PROSITE" id="PS51873">
    <property type="entry name" value="TRIAD"/>
    <property type="match status" value="1"/>
</dbReference>
<comment type="caution">
    <text evidence="11">The sequence shown here is derived from an EMBL/GenBank/DDBJ whole genome shotgun (WGS) entry which is preliminary data.</text>
</comment>
<dbReference type="SMART" id="SM00184">
    <property type="entry name" value="RING"/>
    <property type="match status" value="2"/>
</dbReference>
<comment type="pathway">
    <text evidence="1">Protein modification; protein ubiquitination.</text>
</comment>
<keyword evidence="5 8" id="KW-0863">Zinc-finger</keyword>
<protein>
    <submittedName>
        <fullName evidence="11">DgyrCDS8042</fullName>
    </submittedName>
</protein>
<dbReference type="EMBL" id="CAJFCJ010000010">
    <property type="protein sequence ID" value="CAD5119430.1"/>
    <property type="molecule type" value="Genomic_DNA"/>
</dbReference>
<evidence type="ECO:0000256" key="7">
    <source>
        <dbReference type="ARBA" id="ARBA00022833"/>
    </source>
</evidence>
<dbReference type="SUPFAM" id="SSF57850">
    <property type="entry name" value="RING/U-box"/>
    <property type="match status" value="3"/>
</dbReference>
<dbReference type="InterPro" id="IPR051628">
    <property type="entry name" value="LUBAC_E3_Ligases"/>
</dbReference>
<dbReference type="Gene3D" id="1.20.120.1750">
    <property type="match status" value="1"/>
</dbReference>
<keyword evidence="3" id="KW-0479">Metal-binding</keyword>
<feature type="domain" description="RING-type" evidence="10">
    <location>
        <begin position="1077"/>
        <end position="1288"/>
    </location>
</feature>
<dbReference type="PROSITE" id="PS00518">
    <property type="entry name" value="ZF_RING_1"/>
    <property type="match status" value="1"/>
</dbReference>